<evidence type="ECO:0000256" key="1">
    <source>
        <dbReference type="SAM" id="MobiDB-lite"/>
    </source>
</evidence>
<dbReference type="Proteomes" id="UP000283210">
    <property type="component" value="Chromosome 7"/>
</dbReference>
<reference evidence="2 3" key="2">
    <citation type="submission" date="2019-01" db="EMBL/GenBank/DDBJ databases">
        <title>A chromosome length genome reference of the Java medaka (oryzias javanicus).</title>
        <authorList>
            <person name="Herpin A."/>
            <person name="Takehana Y."/>
            <person name="Naruse K."/>
            <person name="Ansai S."/>
            <person name="Kawaguchi M."/>
        </authorList>
    </citation>
    <scope>NUCLEOTIDE SEQUENCE [LARGE SCALE GENOMIC DNA]</scope>
    <source>
        <strain evidence="2">RS831</strain>
        <tissue evidence="2">Whole body</tissue>
    </source>
</reference>
<keyword evidence="3" id="KW-1185">Reference proteome</keyword>
<proteinExistence type="predicted"/>
<reference evidence="2 3" key="1">
    <citation type="submission" date="2018-11" db="EMBL/GenBank/DDBJ databases">
        <authorList>
            <person name="Lopez-Roques C."/>
            <person name="Donnadieu C."/>
            <person name="Bouchez O."/>
            <person name="Klopp C."/>
            <person name="Cabau C."/>
            <person name="Zahm M."/>
        </authorList>
    </citation>
    <scope>NUCLEOTIDE SEQUENCE [LARGE SCALE GENOMIC DNA]</scope>
    <source>
        <strain evidence="2">RS831</strain>
        <tissue evidence="2">Whole body</tissue>
    </source>
</reference>
<name>A0A437D6Z9_ORYJA</name>
<dbReference type="AlphaFoldDB" id="A0A437D6Z9"/>
<evidence type="ECO:0000313" key="3">
    <source>
        <dbReference type="Proteomes" id="UP000283210"/>
    </source>
</evidence>
<organism evidence="2 3">
    <name type="scientific">Oryzias javanicus</name>
    <name type="common">Javanese ricefish</name>
    <name type="synonym">Aplocheilus javanicus</name>
    <dbReference type="NCBI Taxonomy" id="123683"/>
    <lineage>
        <taxon>Eukaryota</taxon>
        <taxon>Metazoa</taxon>
        <taxon>Chordata</taxon>
        <taxon>Craniata</taxon>
        <taxon>Vertebrata</taxon>
        <taxon>Euteleostomi</taxon>
        <taxon>Actinopterygii</taxon>
        <taxon>Neopterygii</taxon>
        <taxon>Teleostei</taxon>
        <taxon>Neoteleostei</taxon>
        <taxon>Acanthomorphata</taxon>
        <taxon>Ovalentaria</taxon>
        <taxon>Atherinomorphae</taxon>
        <taxon>Beloniformes</taxon>
        <taxon>Adrianichthyidae</taxon>
        <taxon>Oryziinae</taxon>
        <taxon>Oryzias</taxon>
    </lineage>
</organism>
<protein>
    <submittedName>
        <fullName evidence="2">Uncharacterized protein</fullName>
    </submittedName>
</protein>
<sequence>MAGTCASRSKHQRAQTCVAVGPVMVSADGKLHLCTGASPRAKRSQQVSHAGQAHDDQSSLTHPAFSPR</sequence>
<accession>A0A437D6Z9</accession>
<feature type="region of interest" description="Disordered" evidence="1">
    <location>
        <begin position="36"/>
        <end position="68"/>
    </location>
</feature>
<dbReference type="EMBL" id="CM012443">
    <property type="protein sequence ID" value="RVE70554.1"/>
    <property type="molecule type" value="Genomic_DNA"/>
</dbReference>
<gene>
    <name evidence="2" type="ORF">OJAV_G00065780</name>
</gene>
<evidence type="ECO:0000313" key="2">
    <source>
        <dbReference type="EMBL" id="RVE70554.1"/>
    </source>
</evidence>